<dbReference type="AlphaFoldDB" id="A0A4D8R6T4"/>
<evidence type="ECO:0000313" key="3">
    <source>
        <dbReference type="Proteomes" id="UP000298693"/>
    </source>
</evidence>
<evidence type="ECO:0008006" key="4">
    <source>
        <dbReference type="Google" id="ProtNLM"/>
    </source>
</evidence>
<reference evidence="2 3" key="1">
    <citation type="submission" date="2018-09" db="EMBL/GenBank/DDBJ databases">
        <title>Whole genome based analysis of evolution and adaptive divergence in Indian and Brazilian strains of Azospirillum brasilense.</title>
        <authorList>
            <person name="Singh C."/>
            <person name="Tripathi A.K."/>
        </authorList>
    </citation>
    <scope>NUCLEOTIDE SEQUENCE [LARGE SCALE GENOMIC DNA]</scope>
    <source>
        <strain evidence="2 3">MTCC4039</strain>
        <plasmid evidence="2 3">p1</plasmid>
    </source>
</reference>
<proteinExistence type="predicted"/>
<geneLocation type="plasmid" evidence="2">
    <name>p1</name>
</geneLocation>
<feature type="signal peptide" evidence="1">
    <location>
        <begin position="1"/>
        <end position="21"/>
    </location>
</feature>
<accession>A0A4D8R6T4</accession>
<dbReference type="EMBL" id="CP032346">
    <property type="protein sequence ID" value="QCO17150.1"/>
    <property type="molecule type" value="Genomic_DNA"/>
</dbReference>
<keyword evidence="1" id="KW-0732">Signal</keyword>
<gene>
    <name evidence="2" type="ORF">D3869_17960</name>
</gene>
<name>A0A4D8R6T4_AZOBR</name>
<organism evidence="2 3">
    <name type="scientific">Azospirillum brasilense</name>
    <dbReference type="NCBI Taxonomy" id="192"/>
    <lineage>
        <taxon>Bacteria</taxon>
        <taxon>Pseudomonadati</taxon>
        <taxon>Pseudomonadota</taxon>
        <taxon>Alphaproteobacteria</taxon>
        <taxon>Rhodospirillales</taxon>
        <taxon>Azospirillaceae</taxon>
        <taxon>Azospirillum</taxon>
    </lineage>
</organism>
<keyword evidence="2" id="KW-0614">Plasmid</keyword>
<evidence type="ECO:0000313" key="2">
    <source>
        <dbReference type="EMBL" id="QCO17150.1"/>
    </source>
</evidence>
<dbReference type="Proteomes" id="UP000298693">
    <property type="component" value="Plasmid p1"/>
</dbReference>
<protein>
    <recommendedName>
        <fullName evidence="4">Secreted protein</fullName>
    </recommendedName>
</protein>
<feature type="chain" id="PRO_5020878591" description="Secreted protein" evidence="1">
    <location>
        <begin position="22"/>
        <end position="94"/>
    </location>
</feature>
<sequence>MSRRRSLLMALSSVLARRALLCKSAMFMKRPFLSAPSNSEPLRPIPAPQHRRLSFVFNHMEECTALSTRGCPVVERMFPVSRKHRSMGQHRSTG</sequence>
<evidence type="ECO:0000256" key="1">
    <source>
        <dbReference type="SAM" id="SignalP"/>
    </source>
</evidence>